<dbReference type="Gene3D" id="6.10.140.1320">
    <property type="match status" value="1"/>
</dbReference>
<evidence type="ECO:0000313" key="10">
    <source>
        <dbReference type="EMBL" id="CAF2135171.1"/>
    </source>
</evidence>
<feature type="compositionally biased region" description="Basic and acidic residues" evidence="5">
    <location>
        <begin position="25"/>
        <end position="44"/>
    </location>
</feature>
<dbReference type="InterPro" id="IPR007667">
    <property type="entry name" value="Hypoxia_induced_domain"/>
</dbReference>
<reference evidence="11" key="1">
    <citation type="submission" date="2021-02" db="EMBL/GenBank/DDBJ databases">
        <authorList>
            <person name="Nowell W R."/>
        </authorList>
    </citation>
    <scope>NUCLEOTIDE SEQUENCE</scope>
</reference>
<evidence type="ECO:0000256" key="6">
    <source>
        <dbReference type="SAM" id="Phobius"/>
    </source>
</evidence>
<comment type="caution">
    <text evidence="11">The sequence shown here is derived from an EMBL/GenBank/DDBJ whole genome shotgun (WGS) entry which is preliminary data.</text>
</comment>
<dbReference type="Proteomes" id="UP000663824">
    <property type="component" value="Unassembled WGS sequence"/>
</dbReference>
<dbReference type="InterPro" id="IPR050355">
    <property type="entry name" value="RCF1"/>
</dbReference>
<dbReference type="Proteomes" id="UP000663856">
    <property type="component" value="Unassembled WGS sequence"/>
</dbReference>
<dbReference type="EMBL" id="CAJNRF010011836">
    <property type="protein sequence ID" value="CAF2135171.1"/>
    <property type="molecule type" value="Genomic_DNA"/>
</dbReference>
<evidence type="ECO:0000313" key="14">
    <source>
        <dbReference type="Proteomes" id="UP000663866"/>
    </source>
</evidence>
<dbReference type="EMBL" id="CAJOBG010002572">
    <property type="protein sequence ID" value="CAF4015243.1"/>
    <property type="molecule type" value="Genomic_DNA"/>
</dbReference>
<accession>A0A816ZWV2</accession>
<dbReference type="EMBL" id="CAJNRE010020375">
    <property type="protein sequence ID" value="CAF2230280.1"/>
    <property type="molecule type" value="Genomic_DNA"/>
</dbReference>
<keyword evidence="4 6" id="KW-0472">Membrane</keyword>
<dbReference type="Proteomes" id="UP000663866">
    <property type="component" value="Unassembled WGS sequence"/>
</dbReference>
<dbReference type="AlphaFoldDB" id="A0A816ZWV2"/>
<dbReference type="PROSITE" id="PS51503">
    <property type="entry name" value="HIG1"/>
    <property type="match status" value="1"/>
</dbReference>
<evidence type="ECO:0000256" key="3">
    <source>
        <dbReference type="ARBA" id="ARBA00022989"/>
    </source>
</evidence>
<evidence type="ECO:0000256" key="2">
    <source>
        <dbReference type="ARBA" id="ARBA00022692"/>
    </source>
</evidence>
<evidence type="ECO:0000256" key="4">
    <source>
        <dbReference type="ARBA" id="ARBA00023136"/>
    </source>
</evidence>
<evidence type="ECO:0000313" key="12">
    <source>
        <dbReference type="EMBL" id="CAF4015243.1"/>
    </source>
</evidence>
<dbReference type="EMBL" id="CAJNOW010016359">
    <property type="protein sequence ID" value="CAF1649667.1"/>
    <property type="molecule type" value="Genomic_DNA"/>
</dbReference>
<dbReference type="Proteomes" id="UP000663834">
    <property type="component" value="Unassembled WGS sequence"/>
</dbReference>
<sequence>MGKDNNDENLEYYQAKQGSGQVPAAKKETRKLSSSDDSKLRAKSDGYLPMNDSQAKQREFERYKEITFAQKASEKAKKNPLIPIGLLTTVAALTLGLRAVSRGDKWQSQMMMRARIGAQGFTIFAVLASIMYAGQSEQSGPTPPKPNRSSTS</sequence>
<feature type="domain" description="HIG1" evidence="7">
    <location>
        <begin position="53"/>
        <end position="144"/>
    </location>
</feature>
<dbReference type="Proteomes" id="UP000663855">
    <property type="component" value="Unassembled WGS sequence"/>
</dbReference>
<evidence type="ECO:0000313" key="8">
    <source>
        <dbReference type="EMBL" id="CAF1466158.1"/>
    </source>
</evidence>
<feature type="transmembrane region" description="Helical" evidence="6">
    <location>
        <begin position="81"/>
        <end position="100"/>
    </location>
</feature>
<evidence type="ECO:0000313" key="13">
    <source>
        <dbReference type="Proteomes" id="UP000663824"/>
    </source>
</evidence>
<feature type="region of interest" description="Disordered" evidence="5">
    <location>
        <begin position="1"/>
        <end position="56"/>
    </location>
</feature>
<keyword evidence="2 6" id="KW-0812">Transmembrane</keyword>
<name>A0A816ZWV2_9BILA</name>
<dbReference type="GO" id="GO:0031966">
    <property type="term" value="C:mitochondrial membrane"/>
    <property type="evidence" value="ECO:0007669"/>
    <property type="project" value="UniProtKB-SubCell"/>
</dbReference>
<organism evidence="11 13">
    <name type="scientific">Rotaria magnacalcarata</name>
    <dbReference type="NCBI Taxonomy" id="392030"/>
    <lineage>
        <taxon>Eukaryota</taxon>
        <taxon>Metazoa</taxon>
        <taxon>Spiralia</taxon>
        <taxon>Gnathifera</taxon>
        <taxon>Rotifera</taxon>
        <taxon>Eurotatoria</taxon>
        <taxon>Bdelloidea</taxon>
        <taxon>Philodinida</taxon>
        <taxon>Philodinidae</taxon>
        <taxon>Rotaria</taxon>
    </lineage>
</organism>
<comment type="subcellular location">
    <subcellularLocation>
        <location evidence="1">Mitochondrion membrane</location>
    </subcellularLocation>
</comment>
<evidence type="ECO:0000259" key="7">
    <source>
        <dbReference type="PROSITE" id="PS51503"/>
    </source>
</evidence>
<gene>
    <name evidence="8" type="ORF">CJN711_LOCUS25397</name>
    <name evidence="9" type="ORF">KQP761_LOCUS29726</name>
    <name evidence="11" type="ORF">MBJ925_LOCUS36851</name>
    <name evidence="12" type="ORF">OVN521_LOCUS15862</name>
    <name evidence="10" type="ORF">WKI299_LOCUS27148</name>
</gene>
<proteinExistence type="predicted"/>
<dbReference type="Pfam" id="PF04588">
    <property type="entry name" value="HIG_1_N"/>
    <property type="match status" value="1"/>
</dbReference>
<dbReference type="EMBL" id="CAJNOV010011831">
    <property type="protein sequence ID" value="CAF1466158.1"/>
    <property type="molecule type" value="Genomic_DNA"/>
</dbReference>
<feature type="transmembrane region" description="Helical" evidence="6">
    <location>
        <begin position="112"/>
        <end position="134"/>
    </location>
</feature>
<evidence type="ECO:0000313" key="11">
    <source>
        <dbReference type="EMBL" id="CAF2230280.1"/>
    </source>
</evidence>
<dbReference type="OrthoDB" id="6604018at2759"/>
<keyword evidence="3 6" id="KW-1133">Transmembrane helix</keyword>
<dbReference type="PANTHER" id="PTHR12297">
    <property type="entry name" value="HYPOXIA-INDUCBILE GENE 1 HIG1 -RELATED"/>
    <property type="match status" value="1"/>
</dbReference>
<evidence type="ECO:0000256" key="1">
    <source>
        <dbReference type="ARBA" id="ARBA00004325"/>
    </source>
</evidence>
<evidence type="ECO:0000313" key="9">
    <source>
        <dbReference type="EMBL" id="CAF1649667.1"/>
    </source>
</evidence>
<keyword evidence="14" id="KW-1185">Reference proteome</keyword>
<dbReference type="PANTHER" id="PTHR12297:SF18">
    <property type="entry name" value="HIG1 DOMAIN FAMILY MEMBER 2A"/>
    <property type="match status" value="1"/>
</dbReference>
<dbReference type="GO" id="GO:0097250">
    <property type="term" value="P:mitochondrial respirasome assembly"/>
    <property type="evidence" value="ECO:0007669"/>
    <property type="project" value="TreeGrafter"/>
</dbReference>
<protein>
    <recommendedName>
        <fullName evidence="7">HIG1 domain-containing protein</fullName>
    </recommendedName>
</protein>
<evidence type="ECO:0000256" key="5">
    <source>
        <dbReference type="SAM" id="MobiDB-lite"/>
    </source>
</evidence>